<evidence type="ECO:0000256" key="1">
    <source>
        <dbReference type="ARBA" id="ARBA00006479"/>
    </source>
</evidence>
<comment type="similarity">
    <text evidence="1">Belongs to the ROK (NagC/XylR) family.</text>
</comment>
<dbReference type="InterPro" id="IPR000600">
    <property type="entry name" value="ROK"/>
</dbReference>
<dbReference type="EMBL" id="JBAGNM010000003">
    <property type="protein sequence ID" value="MEW6954307.1"/>
    <property type="molecule type" value="Genomic_DNA"/>
</dbReference>
<organism evidence="3 4">
    <name type="scientific">Trueperella pyogenes</name>
    <dbReference type="NCBI Taxonomy" id="1661"/>
    <lineage>
        <taxon>Bacteria</taxon>
        <taxon>Bacillati</taxon>
        <taxon>Actinomycetota</taxon>
        <taxon>Actinomycetes</taxon>
        <taxon>Actinomycetales</taxon>
        <taxon>Actinomycetaceae</taxon>
        <taxon>Trueperella</taxon>
    </lineage>
</organism>
<protein>
    <submittedName>
        <fullName evidence="3">ROK family protein</fullName>
    </submittedName>
</protein>
<dbReference type="Gene3D" id="3.30.420.40">
    <property type="match status" value="2"/>
</dbReference>
<dbReference type="PANTHER" id="PTHR18964">
    <property type="entry name" value="ROK (REPRESSOR, ORF, KINASE) FAMILY"/>
    <property type="match status" value="1"/>
</dbReference>
<sequence>MPAATSQNLRISNLSLVLRTILSAESPISRAQVAQRTDLTRATVSRLVSDLVDWNLLTELPALAGATGRPSVPLTASSLTYVCIGLEINIHYLSVVVLDLSGMVAFSAIKSGNYRNSTPKVVFNELETLLSQWQYPASTRIVGVTLCVPGLVDKQTSTIITAPNLGWEQVKTDTLPIFGVSVQKQVVNEADASAFSFLYERPGAPSSEQSFVYMSGEVGIGASIAINGELFTGKNGWAGEIGHMCIDPNGPQCGCGANGCLEQYAGEASLLRNFPAGTSVNDLVMAFKHGSSIARDAVDLASTSLGRALANALNLLDLDLVILGGNLSILFPYMENLLSAEIQYRVLSSRWSNLRIRTSKHGQLTAARGACLMAFHSFLREPVVGES</sequence>
<dbReference type="InterPro" id="IPR005471">
    <property type="entry name" value="Tscrpt_reg_IclR_N"/>
</dbReference>
<dbReference type="SUPFAM" id="SSF53067">
    <property type="entry name" value="Actin-like ATPase domain"/>
    <property type="match status" value="2"/>
</dbReference>
<dbReference type="PANTHER" id="PTHR18964:SF149">
    <property type="entry name" value="BIFUNCTIONAL UDP-N-ACETYLGLUCOSAMINE 2-EPIMERASE_N-ACETYLMANNOSAMINE KINASE"/>
    <property type="match status" value="1"/>
</dbReference>
<comment type="caution">
    <text evidence="3">The sequence shown here is derived from an EMBL/GenBank/DDBJ whole genome shotgun (WGS) entry which is preliminary data.</text>
</comment>
<gene>
    <name evidence="3" type="ORF">V3M73_04645</name>
</gene>
<dbReference type="Pfam" id="PF00480">
    <property type="entry name" value="ROK"/>
    <property type="match status" value="1"/>
</dbReference>
<keyword evidence="4" id="KW-1185">Reference proteome</keyword>
<dbReference type="Pfam" id="PF09339">
    <property type="entry name" value="HTH_IclR"/>
    <property type="match status" value="1"/>
</dbReference>
<name>A0ABV3NAR6_9ACTO</name>
<dbReference type="RefSeq" id="WP_367199621.1">
    <property type="nucleotide sequence ID" value="NZ_JBAGMA010000003.1"/>
</dbReference>
<dbReference type="InterPro" id="IPR036388">
    <property type="entry name" value="WH-like_DNA-bd_sf"/>
</dbReference>
<reference evidence="3 4" key="1">
    <citation type="submission" date="2024-01" db="EMBL/GenBank/DDBJ databases">
        <title>Genomic analysis and antimicrobial resistance profiles of Trueperella pyogenes isolated from domestic and wild animals.</title>
        <authorList>
            <person name="Magossi G."/>
            <person name="Gzyl K.E."/>
            <person name="Holman D.B."/>
            <person name="Amat S."/>
        </authorList>
    </citation>
    <scope>NUCLEOTIDE SEQUENCE [LARGE SCALE GENOMIC DNA]</scope>
    <source>
        <strain evidence="3 4">1494</strain>
    </source>
</reference>
<dbReference type="InterPro" id="IPR043129">
    <property type="entry name" value="ATPase_NBD"/>
</dbReference>
<dbReference type="Gene3D" id="1.10.10.10">
    <property type="entry name" value="Winged helix-like DNA-binding domain superfamily/Winged helix DNA-binding domain"/>
    <property type="match status" value="1"/>
</dbReference>
<proteinExistence type="inferred from homology"/>
<dbReference type="Proteomes" id="UP001555100">
    <property type="component" value="Unassembled WGS sequence"/>
</dbReference>
<dbReference type="InterPro" id="IPR036390">
    <property type="entry name" value="WH_DNA-bd_sf"/>
</dbReference>
<evidence type="ECO:0000313" key="4">
    <source>
        <dbReference type="Proteomes" id="UP001555100"/>
    </source>
</evidence>
<evidence type="ECO:0000313" key="3">
    <source>
        <dbReference type="EMBL" id="MEW6954307.1"/>
    </source>
</evidence>
<evidence type="ECO:0000259" key="2">
    <source>
        <dbReference type="Pfam" id="PF09339"/>
    </source>
</evidence>
<feature type="domain" description="HTH iclR-type" evidence="2">
    <location>
        <begin position="17"/>
        <end position="59"/>
    </location>
</feature>
<dbReference type="SUPFAM" id="SSF46785">
    <property type="entry name" value="Winged helix' DNA-binding domain"/>
    <property type="match status" value="1"/>
</dbReference>
<accession>A0ABV3NAR6</accession>